<dbReference type="Gene3D" id="3.40.50.1360">
    <property type="match status" value="1"/>
</dbReference>
<evidence type="ECO:0000259" key="1">
    <source>
        <dbReference type="Pfam" id="PF01182"/>
    </source>
</evidence>
<dbReference type="PANTHER" id="PTHR11280">
    <property type="entry name" value="GLUCOSAMINE-6-PHOSPHATE ISOMERASE"/>
    <property type="match status" value="1"/>
</dbReference>
<organism evidence="2 3">
    <name type="scientific">Teichococcus deserti</name>
    <dbReference type="NCBI Taxonomy" id="1817963"/>
    <lineage>
        <taxon>Bacteria</taxon>
        <taxon>Pseudomonadati</taxon>
        <taxon>Pseudomonadota</taxon>
        <taxon>Alphaproteobacteria</taxon>
        <taxon>Acetobacterales</taxon>
        <taxon>Roseomonadaceae</taxon>
        <taxon>Roseomonas</taxon>
    </lineage>
</organism>
<name>A0A1V2H919_9PROT</name>
<protein>
    <submittedName>
        <fullName evidence="2">Glucosamine-6-phosphate deaminase</fullName>
    </submittedName>
</protein>
<dbReference type="GO" id="GO:0004342">
    <property type="term" value="F:glucosamine-6-phosphate deaminase activity"/>
    <property type="evidence" value="ECO:0007669"/>
    <property type="project" value="InterPro"/>
</dbReference>
<proteinExistence type="predicted"/>
<dbReference type="EMBL" id="MLCO01000001">
    <property type="protein sequence ID" value="ONG59119.1"/>
    <property type="molecule type" value="Genomic_DNA"/>
</dbReference>
<feature type="domain" description="Glucosamine/galactosamine-6-phosphate isomerase" evidence="1">
    <location>
        <begin position="9"/>
        <end position="234"/>
    </location>
</feature>
<dbReference type="AlphaFoldDB" id="A0A1V2H919"/>
<dbReference type="GO" id="GO:0019262">
    <property type="term" value="P:N-acetylneuraminate catabolic process"/>
    <property type="evidence" value="ECO:0007669"/>
    <property type="project" value="TreeGrafter"/>
</dbReference>
<dbReference type="InterPro" id="IPR006148">
    <property type="entry name" value="Glc/Gal-6P_isomerase"/>
</dbReference>
<reference evidence="2 3" key="1">
    <citation type="submission" date="2016-10" db="EMBL/GenBank/DDBJ databases">
        <title>Draft Genome sequence of Roseomonas sp. strain M3.</title>
        <authorList>
            <person name="Subhash Y."/>
            <person name="Lee S."/>
        </authorList>
    </citation>
    <scope>NUCLEOTIDE SEQUENCE [LARGE SCALE GENOMIC DNA]</scope>
    <source>
        <strain evidence="2 3">M3</strain>
    </source>
</reference>
<dbReference type="SUPFAM" id="SSF100950">
    <property type="entry name" value="NagB/RpiA/CoA transferase-like"/>
    <property type="match status" value="1"/>
</dbReference>
<dbReference type="Proteomes" id="UP000188879">
    <property type="component" value="Unassembled WGS sequence"/>
</dbReference>
<dbReference type="Pfam" id="PF01182">
    <property type="entry name" value="Glucosamine_iso"/>
    <property type="match status" value="1"/>
</dbReference>
<dbReference type="PANTHER" id="PTHR11280:SF6">
    <property type="entry name" value="GLUCOSAMINE-6-PHOSPHATE ISOMERASE NAGB"/>
    <property type="match status" value="1"/>
</dbReference>
<gene>
    <name evidence="2" type="ORF">BKE38_00115</name>
</gene>
<sequence>MIDVRICPDAAALGLASAELGAAALRDVLAEHGEACIVVATGASQFAMLEALTAAPGIDWRRVTAFHLDEYVGLPDSHPASFRGYLRQRFLAPLRDAPVFHPVVGDAADPATEAQRLSALLRGRRVDLCFAGIGENCHLAFNDPPADFETEEPFILVTLDEACRRQQLGEGWFPTLQAVPRQAISMSVRQILRAGKIILTTPDRRKAAAVRDALEGPVTPLHPASILQNHADTTIFLDPDSASLLTRTAGA</sequence>
<evidence type="ECO:0000313" key="3">
    <source>
        <dbReference type="Proteomes" id="UP000188879"/>
    </source>
</evidence>
<dbReference type="GO" id="GO:0006046">
    <property type="term" value="P:N-acetylglucosamine catabolic process"/>
    <property type="evidence" value="ECO:0007669"/>
    <property type="project" value="TreeGrafter"/>
</dbReference>
<keyword evidence="3" id="KW-1185">Reference proteome</keyword>
<dbReference type="InterPro" id="IPR037171">
    <property type="entry name" value="NagB/RpiA_transferase-like"/>
</dbReference>
<dbReference type="OrthoDB" id="9791139at2"/>
<dbReference type="RefSeq" id="WP_076955347.1">
    <property type="nucleotide sequence ID" value="NZ_MLCO01000001.1"/>
</dbReference>
<accession>A0A1V2H919</accession>
<dbReference type="GO" id="GO:0005737">
    <property type="term" value="C:cytoplasm"/>
    <property type="evidence" value="ECO:0007669"/>
    <property type="project" value="TreeGrafter"/>
</dbReference>
<evidence type="ECO:0000313" key="2">
    <source>
        <dbReference type="EMBL" id="ONG59119.1"/>
    </source>
</evidence>
<dbReference type="CDD" id="cd01399">
    <property type="entry name" value="GlcN6P_deaminase"/>
    <property type="match status" value="1"/>
</dbReference>
<dbReference type="InterPro" id="IPR004547">
    <property type="entry name" value="Glucosamine6P_isomerase"/>
</dbReference>
<dbReference type="GO" id="GO:0005975">
    <property type="term" value="P:carbohydrate metabolic process"/>
    <property type="evidence" value="ECO:0007669"/>
    <property type="project" value="InterPro"/>
</dbReference>
<dbReference type="GO" id="GO:0042802">
    <property type="term" value="F:identical protein binding"/>
    <property type="evidence" value="ECO:0007669"/>
    <property type="project" value="TreeGrafter"/>
</dbReference>
<dbReference type="GO" id="GO:0006043">
    <property type="term" value="P:glucosamine catabolic process"/>
    <property type="evidence" value="ECO:0007669"/>
    <property type="project" value="TreeGrafter"/>
</dbReference>
<comment type="caution">
    <text evidence="2">The sequence shown here is derived from an EMBL/GenBank/DDBJ whole genome shotgun (WGS) entry which is preliminary data.</text>
</comment>